<evidence type="ECO:0000256" key="2">
    <source>
        <dbReference type="ARBA" id="ARBA00022679"/>
    </source>
</evidence>
<keyword evidence="2 4" id="KW-0808">Transferase</keyword>
<proteinExistence type="inferred from homology"/>
<keyword evidence="1 4" id="KW-0489">Methyltransferase</keyword>
<dbReference type="Pfam" id="PF11968">
    <property type="entry name" value="Bmt2"/>
    <property type="match status" value="1"/>
</dbReference>
<dbReference type="Proteomes" id="UP000007875">
    <property type="component" value="Unassembled WGS sequence"/>
</dbReference>
<evidence type="ECO:0000313" key="5">
    <source>
        <dbReference type="Ensembl" id="ENSCSAVP00000005720.1"/>
    </source>
</evidence>
<dbReference type="PANTHER" id="PTHR21008:SF0">
    <property type="entry name" value="S-ADENOSYLMETHIONINE SENSOR UPSTREAM OF MTORC1"/>
    <property type="match status" value="1"/>
</dbReference>
<dbReference type="InParanoid" id="H2YK68"/>
<evidence type="ECO:0000256" key="4">
    <source>
        <dbReference type="HAMAP-Rule" id="MF_03044"/>
    </source>
</evidence>
<dbReference type="InterPro" id="IPR029063">
    <property type="entry name" value="SAM-dependent_MTases_sf"/>
</dbReference>
<keyword evidence="3 4" id="KW-0949">S-adenosyl-L-methionine</keyword>
<dbReference type="Ensembl" id="ENSCSAVT00000005795.1">
    <property type="protein sequence ID" value="ENSCSAVP00000005720.1"/>
    <property type="gene ID" value="ENSCSAVG00000003404.1"/>
</dbReference>
<dbReference type="GO" id="GO:0008168">
    <property type="term" value="F:methyltransferase activity"/>
    <property type="evidence" value="ECO:0007669"/>
    <property type="project" value="UniProtKB-UniRule"/>
</dbReference>
<dbReference type="GO" id="GO:1904262">
    <property type="term" value="P:negative regulation of TORC1 signaling"/>
    <property type="evidence" value="ECO:0007669"/>
    <property type="project" value="TreeGrafter"/>
</dbReference>
<reference evidence="5" key="2">
    <citation type="submission" date="2025-08" db="UniProtKB">
        <authorList>
            <consortium name="Ensembl"/>
        </authorList>
    </citation>
    <scope>IDENTIFICATION</scope>
</reference>
<name>H2YK68_CIOSA</name>
<dbReference type="SUPFAM" id="SSF53335">
    <property type="entry name" value="S-adenosyl-L-methionine-dependent methyltransferases"/>
    <property type="match status" value="1"/>
</dbReference>
<reference evidence="6" key="1">
    <citation type="submission" date="2003-08" db="EMBL/GenBank/DDBJ databases">
        <authorList>
            <person name="Birren B."/>
            <person name="Nusbaum C."/>
            <person name="Abebe A."/>
            <person name="Abouelleil A."/>
            <person name="Adekoya E."/>
            <person name="Ait-zahra M."/>
            <person name="Allen N."/>
            <person name="Allen T."/>
            <person name="An P."/>
            <person name="Anderson M."/>
            <person name="Anderson S."/>
            <person name="Arachchi H."/>
            <person name="Armbruster J."/>
            <person name="Bachantsang P."/>
            <person name="Baldwin J."/>
            <person name="Barry A."/>
            <person name="Bayul T."/>
            <person name="Blitshsteyn B."/>
            <person name="Bloom T."/>
            <person name="Blye J."/>
            <person name="Boguslavskiy L."/>
            <person name="Borowsky M."/>
            <person name="Boukhgalter B."/>
            <person name="Brunache A."/>
            <person name="Butler J."/>
            <person name="Calixte N."/>
            <person name="Calvo S."/>
            <person name="Camarata J."/>
            <person name="Campo K."/>
            <person name="Chang J."/>
            <person name="Cheshatsang Y."/>
            <person name="Citroen M."/>
            <person name="Collymore A."/>
            <person name="Considine T."/>
            <person name="Cook A."/>
            <person name="Cooke P."/>
            <person name="Corum B."/>
            <person name="Cuomo C."/>
            <person name="David R."/>
            <person name="Dawoe T."/>
            <person name="Degray S."/>
            <person name="Dodge S."/>
            <person name="Dooley K."/>
            <person name="Dorje P."/>
            <person name="Dorjee K."/>
            <person name="Dorris L."/>
            <person name="Duffey N."/>
            <person name="Dupes A."/>
            <person name="Elkins T."/>
            <person name="Engels R."/>
            <person name="Erickson J."/>
            <person name="Farina A."/>
            <person name="Faro S."/>
            <person name="Ferreira P."/>
            <person name="Fischer H."/>
            <person name="Fitzgerald M."/>
            <person name="Foley K."/>
            <person name="Gage D."/>
            <person name="Galagan J."/>
            <person name="Gearin G."/>
            <person name="Gnerre S."/>
            <person name="Gnirke A."/>
            <person name="Goyette A."/>
            <person name="Graham J."/>
            <person name="Grandbois E."/>
            <person name="Gyaltsen K."/>
            <person name="Hafez N."/>
            <person name="Hagopian D."/>
            <person name="Hagos B."/>
            <person name="Hall J."/>
            <person name="Hatcher B."/>
            <person name="Heller A."/>
            <person name="Higgins H."/>
            <person name="Honan T."/>
            <person name="Horn A."/>
            <person name="Houde N."/>
            <person name="Hughes L."/>
            <person name="Hulme W."/>
            <person name="Husby E."/>
            <person name="Iliev I."/>
            <person name="Jaffe D."/>
            <person name="Jones C."/>
            <person name="Kamal M."/>
            <person name="Kamat A."/>
            <person name="Kamvysselis M."/>
            <person name="Karlsson E."/>
            <person name="Kells C."/>
            <person name="Kieu A."/>
            <person name="Kisner P."/>
            <person name="Kodira C."/>
            <person name="Kulbokas E."/>
            <person name="Labutti K."/>
            <person name="Lama D."/>
            <person name="Landers T."/>
            <person name="Leger J."/>
            <person name="Levine S."/>
            <person name="Lewis D."/>
            <person name="Lewis T."/>
            <person name="Lindblad-toh K."/>
            <person name="Liu X."/>
            <person name="Lokyitsang T."/>
            <person name="Lokyitsang Y."/>
            <person name="Lucien O."/>
            <person name="Lui A."/>
            <person name="Ma L.J."/>
            <person name="Mabbitt R."/>
            <person name="Macdonald J."/>
            <person name="Maclean C."/>
            <person name="Major J."/>
            <person name="Manning J."/>
            <person name="Marabella R."/>
            <person name="Maru K."/>
            <person name="Matthews C."/>
            <person name="Mauceli E."/>
            <person name="Mccarthy M."/>
            <person name="Mcdonough S."/>
            <person name="Mcghee T."/>
            <person name="Meldrim J."/>
            <person name="Meneus L."/>
            <person name="Mesirov J."/>
            <person name="Mihalev A."/>
            <person name="Mihova T."/>
            <person name="Mikkelsen T."/>
            <person name="Mlenga V."/>
            <person name="Moru K."/>
            <person name="Mozes J."/>
            <person name="Mulrain L."/>
            <person name="Munson G."/>
            <person name="Naylor J."/>
            <person name="Newes C."/>
            <person name="Nguyen C."/>
            <person name="Nguyen N."/>
            <person name="Nguyen T."/>
            <person name="Nicol R."/>
            <person name="Nielsen C."/>
            <person name="Nizzari M."/>
            <person name="Norbu C."/>
            <person name="Norbu N."/>
            <person name="O'donnell P."/>
            <person name="Okoawo O."/>
            <person name="O'leary S."/>
            <person name="Omotosho B."/>
            <person name="O'neill K."/>
            <person name="Osman S."/>
            <person name="Parker S."/>
            <person name="Perrin D."/>
            <person name="Phunkhang P."/>
            <person name="Piqani B."/>
            <person name="Purcell S."/>
            <person name="Rachupka T."/>
            <person name="Ramasamy U."/>
            <person name="Rameau R."/>
            <person name="Ray V."/>
            <person name="Raymond C."/>
            <person name="Retta R."/>
            <person name="Richardson S."/>
            <person name="Rise C."/>
            <person name="Rodriguez J."/>
            <person name="Rogers J."/>
            <person name="Rogov P."/>
            <person name="Rutman M."/>
            <person name="Schupbach R."/>
            <person name="Seaman C."/>
            <person name="Settipalli S."/>
            <person name="Sharpe T."/>
            <person name="Sheridan J."/>
            <person name="Sherpa N."/>
            <person name="Shi J."/>
            <person name="Smirnov S."/>
            <person name="Smith C."/>
            <person name="Sougnez C."/>
            <person name="Spencer B."/>
            <person name="Stalker J."/>
            <person name="Stange-thomann N."/>
            <person name="Stavropoulos S."/>
            <person name="Stetson K."/>
            <person name="Stone C."/>
            <person name="Stone S."/>
            <person name="Stubbs M."/>
            <person name="Talamas J."/>
            <person name="Tchuinga P."/>
            <person name="Tenzing P."/>
            <person name="Tesfaye S."/>
            <person name="Theodore J."/>
            <person name="Thoulutsang Y."/>
            <person name="Topham K."/>
            <person name="Towey S."/>
            <person name="Tsamla T."/>
            <person name="Tsomo N."/>
            <person name="Vallee D."/>
            <person name="Vassiliev H."/>
            <person name="Venkataraman V."/>
            <person name="Vinson J."/>
            <person name="Vo A."/>
            <person name="Wade C."/>
            <person name="Wang S."/>
            <person name="Wangchuk T."/>
            <person name="Wangdi T."/>
            <person name="Whittaker C."/>
            <person name="Wilkinson J."/>
            <person name="Wu Y."/>
            <person name="Wyman D."/>
            <person name="Yadav S."/>
            <person name="Yang S."/>
            <person name="Yang X."/>
            <person name="Yeager S."/>
            <person name="Yee E."/>
            <person name="Young G."/>
            <person name="Zainoun J."/>
            <person name="Zembeck L."/>
            <person name="Zimmer A."/>
            <person name="Zody M."/>
            <person name="Lander E."/>
        </authorList>
    </citation>
    <scope>NUCLEOTIDE SEQUENCE [LARGE SCALE GENOMIC DNA]</scope>
</reference>
<dbReference type="SMR" id="H2YK68"/>
<dbReference type="AlphaFoldDB" id="H2YK68"/>
<protein>
    <recommendedName>
        <fullName evidence="4">S-adenosylmethionine sensor upstream of mTORC1</fullName>
    </recommendedName>
    <alternativeName>
        <fullName evidence="4">Probable methyltransferase BMT2 homolog</fullName>
        <ecNumber evidence="4">2.1.1.-</ecNumber>
    </alternativeName>
</protein>
<dbReference type="GO" id="GO:0032259">
    <property type="term" value="P:methylation"/>
    <property type="evidence" value="ECO:0007669"/>
    <property type="project" value="UniProtKB-KW"/>
</dbReference>
<dbReference type="Gene3D" id="3.40.50.150">
    <property type="entry name" value="Vaccinia Virus protein VP39"/>
    <property type="match status" value="1"/>
</dbReference>
<dbReference type="eggNOG" id="ENOG502QRK4">
    <property type="taxonomic scope" value="Eukaryota"/>
</dbReference>
<organism evidence="5 6">
    <name type="scientific">Ciona savignyi</name>
    <name type="common">Pacific transparent sea squirt</name>
    <dbReference type="NCBI Taxonomy" id="51511"/>
    <lineage>
        <taxon>Eukaryota</taxon>
        <taxon>Metazoa</taxon>
        <taxon>Chordata</taxon>
        <taxon>Tunicata</taxon>
        <taxon>Ascidiacea</taxon>
        <taxon>Phlebobranchia</taxon>
        <taxon>Cionidae</taxon>
        <taxon>Ciona</taxon>
    </lineage>
</organism>
<evidence type="ECO:0000256" key="1">
    <source>
        <dbReference type="ARBA" id="ARBA00022603"/>
    </source>
</evidence>
<dbReference type="FunCoup" id="H2YK68">
    <property type="interactions" value="21"/>
</dbReference>
<keyword evidence="6" id="KW-1185">Reference proteome</keyword>
<dbReference type="PANTHER" id="PTHR21008">
    <property type="entry name" value="S-ADENOSYLMETHIONINE SENSOR UPSTREAM OF MTORC1-RELATED"/>
    <property type="match status" value="1"/>
</dbReference>
<evidence type="ECO:0000256" key="3">
    <source>
        <dbReference type="ARBA" id="ARBA00022691"/>
    </source>
</evidence>
<dbReference type="GeneTree" id="ENSGT00390000010382"/>
<reference evidence="5" key="3">
    <citation type="submission" date="2025-09" db="UniProtKB">
        <authorList>
            <consortium name="Ensembl"/>
        </authorList>
    </citation>
    <scope>IDENTIFICATION</scope>
</reference>
<dbReference type="EC" id="2.1.1.-" evidence="4"/>
<accession>H2YK68</accession>
<feature type="binding site" evidence="4">
    <location>
        <position position="132"/>
    </location>
    <ligand>
        <name>S-adenosyl-L-methionine</name>
        <dbReference type="ChEBI" id="CHEBI:59789"/>
    </ligand>
</feature>
<dbReference type="HOGENOM" id="CLU_036404_0_0_1"/>
<dbReference type="STRING" id="51511.ENSCSAVP00000005720"/>
<sequence length="312" mass="36210">MTLNESPLVTVIRSTHKRLRDEFATNKDFTKVWENHCGDSKRLKVYSDAMFDLAINVWGTKWNGQDRTTWCRKTVVDYFNNGGLLRILEKENRRKEYYEQNSADFCIKNPCDKVLKSKSPQQNGSIRLLDVGSCYNPFSEMQEFETTAIDLSPANDTVYQCDFISVEVSDVGTPVFQSTEVDIFSRKITTLPKNHYDVVVFSLLLSYIPCPQARWEMCVKAHQVLSTNGILIIITPDSCHQNKHASNMKKWKLSIEEIGFQRIKYEKDVHLHLMAFRKTPFNWIVDKRTLPTSKPDKFLNIPQDFQEINSGF</sequence>
<feature type="binding site" evidence="4">
    <location>
        <position position="150"/>
    </location>
    <ligand>
        <name>S-adenosyl-L-methionine</name>
        <dbReference type="ChEBI" id="CHEBI:59789"/>
    </ligand>
</feature>
<evidence type="ECO:0000313" key="6">
    <source>
        <dbReference type="Proteomes" id="UP000007875"/>
    </source>
</evidence>
<comment type="similarity">
    <text evidence="4">Belongs to the BMT2 family.</text>
</comment>
<comment type="function">
    <text evidence="4">S-adenosyl-L-methionine-binding protein that acts as an inhibitor of mTORC1 signaling. Acts as a sensor of S-adenosyl-L-methionine to signal methionine sufficiency to mTORC1. Probably also acts as a S-adenosyl-L-methionine-dependent methyltransferase.</text>
</comment>
<dbReference type="HAMAP" id="MF_03044">
    <property type="entry name" value="BMT2"/>
    <property type="match status" value="1"/>
</dbReference>
<dbReference type="OMA" id="CCQKAYE"/>
<dbReference type="InterPro" id="IPR021867">
    <property type="entry name" value="Bmt2/SAMTOR"/>
</dbReference>